<reference evidence="2" key="1">
    <citation type="submission" date="2014-03" db="EMBL/GenBank/DDBJ databases">
        <title>The sialotranscriptome of Amblyomma triste, Amblyomma parvum and Amblyomma cajennense ticks, uncovered by 454-based RNA-seq.</title>
        <authorList>
            <person name="Garcia G.R."/>
            <person name="Gardinassi L.G."/>
            <person name="Ribeiro J.M."/>
            <person name="Anatriello E."/>
            <person name="Ferreira B.R."/>
            <person name="Moreira H.N."/>
            <person name="Mafra C."/>
            <person name="Olegario M.M."/>
            <person name="Szabo P.J."/>
            <person name="Miranda-Santos I.K."/>
            <person name="Maruyama S.R."/>
        </authorList>
    </citation>
    <scope>NUCLEOTIDE SEQUENCE</scope>
    <source>
        <strain evidence="2">Uberlandia</strain>
        <tissue evidence="2">Salivary glands</tissue>
    </source>
</reference>
<feature type="compositionally biased region" description="Polar residues" evidence="1">
    <location>
        <begin position="126"/>
        <end position="149"/>
    </location>
</feature>
<feature type="region of interest" description="Disordered" evidence="1">
    <location>
        <begin position="1"/>
        <end position="209"/>
    </location>
</feature>
<feature type="compositionally biased region" description="Basic and acidic residues" evidence="1">
    <location>
        <begin position="84"/>
        <end position="103"/>
    </location>
</feature>
<sequence>MSVDKDEAGGGEASAECDVFEDAQAGDGSETSEGTTALPDDGADSAEKEIVKEDEGSETLPADGKVSSESAGPVSMEPSAPTDEPVKAETEQWEGKADGRSEDAASGSPTKSIGSSGGVGADASSLEESAGSSPVPQPQPKFTVTSEQLGSHLPAIVNPTEDVPLPPPTMDAIVLPSPQESPVHGSDGASPDESSAVSDVKDEVDSNGNRCAVVKADGEGRTM</sequence>
<dbReference type="EMBL" id="GBBK01001097">
    <property type="protein sequence ID" value="JAC23385.1"/>
    <property type="molecule type" value="mRNA"/>
</dbReference>
<name>A0A023FRV0_AMBCJ</name>
<dbReference type="AlphaFoldDB" id="A0A023FRV0"/>
<evidence type="ECO:0000256" key="1">
    <source>
        <dbReference type="SAM" id="MobiDB-lite"/>
    </source>
</evidence>
<protein>
    <submittedName>
        <fullName evidence="2">Putative neurobeachin ixodes scapularis neurobeachin</fullName>
    </submittedName>
</protein>
<feature type="compositionally biased region" description="Basic and acidic residues" evidence="1">
    <location>
        <begin position="45"/>
        <end position="54"/>
    </location>
</feature>
<organism evidence="2">
    <name type="scientific">Amblyomma cajennense</name>
    <name type="common">Cayenne tick</name>
    <name type="synonym">Acarus cajennensis</name>
    <dbReference type="NCBI Taxonomy" id="34607"/>
    <lineage>
        <taxon>Eukaryota</taxon>
        <taxon>Metazoa</taxon>
        <taxon>Ecdysozoa</taxon>
        <taxon>Arthropoda</taxon>
        <taxon>Chelicerata</taxon>
        <taxon>Arachnida</taxon>
        <taxon>Acari</taxon>
        <taxon>Parasitiformes</taxon>
        <taxon>Ixodida</taxon>
        <taxon>Ixodoidea</taxon>
        <taxon>Ixodidae</taxon>
        <taxon>Amblyomminae</taxon>
        <taxon>Amblyomma</taxon>
    </lineage>
</organism>
<evidence type="ECO:0000313" key="2">
    <source>
        <dbReference type="EMBL" id="JAC23385.1"/>
    </source>
</evidence>
<proteinExistence type="evidence at transcript level"/>
<accession>A0A023FRV0</accession>